<keyword evidence="2" id="KW-0813">Transport</keyword>
<dbReference type="GO" id="GO:0016887">
    <property type="term" value="F:ATP hydrolysis activity"/>
    <property type="evidence" value="ECO:0007669"/>
    <property type="project" value="InterPro"/>
</dbReference>
<feature type="region of interest" description="Disordered" evidence="6">
    <location>
        <begin position="65"/>
        <end position="86"/>
    </location>
</feature>
<evidence type="ECO:0000256" key="4">
    <source>
        <dbReference type="ARBA" id="ARBA00022840"/>
    </source>
</evidence>
<evidence type="ECO:0000256" key="5">
    <source>
        <dbReference type="ARBA" id="ARBA00023251"/>
    </source>
</evidence>
<protein>
    <submittedName>
        <fullName evidence="8">ABC-2 type transport system ATP-binding protein</fullName>
    </submittedName>
</protein>
<name>A0A1H1ZQ17_9MICO</name>
<dbReference type="PANTHER" id="PTHR42711">
    <property type="entry name" value="ABC TRANSPORTER ATP-BINDING PROTEIN"/>
    <property type="match status" value="1"/>
</dbReference>
<comment type="subcellular location">
    <subcellularLocation>
        <location evidence="1">Cell membrane</location>
        <topology evidence="1">Peripheral membrane protein</topology>
    </subcellularLocation>
</comment>
<evidence type="ECO:0000256" key="2">
    <source>
        <dbReference type="ARBA" id="ARBA00022448"/>
    </source>
</evidence>
<evidence type="ECO:0000259" key="7">
    <source>
        <dbReference type="PROSITE" id="PS50893"/>
    </source>
</evidence>
<dbReference type="InterPro" id="IPR003439">
    <property type="entry name" value="ABC_transporter-like_ATP-bd"/>
</dbReference>
<dbReference type="RefSeq" id="WP_083365216.1">
    <property type="nucleotide sequence ID" value="NZ_LT629742.1"/>
</dbReference>
<accession>A0A1H1ZQ17</accession>
<dbReference type="SMART" id="SM00382">
    <property type="entry name" value="AAA"/>
    <property type="match status" value="1"/>
</dbReference>
<dbReference type="AlphaFoldDB" id="A0A1H1ZQ17"/>
<dbReference type="InterPro" id="IPR027417">
    <property type="entry name" value="P-loop_NTPase"/>
</dbReference>
<dbReference type="PROSITE" id="PS00211">
    <property type="entry name" value="ABC_TRANSPORTER_1"/>
    <property type="match status" value="1"/>
</dbReference>
<gene>
    <name evidence="8" type="ORF">SAMN04489834_3543</name>
</gene>
<dbReference type="Proteomes" id="UP000181956">
    <property type="component" value="Chromosome I"/>
</dbReference>
<dbReference type="EMBL" id="LT629742">
    <property type="protein sequence ID" value="SDT35512.1"/>
    <property type="molecule type" value="Genomic_DNA"/>
</dbReference>
<feature type="domain" description="ABC transporter" evidence="7">
    <location>
        <begin position="5"/>
        <end position="228"/>
    </location>
</feature>
<dbReference type="InterPro" id="IPR050763">
    <property type="entry name" value="ABC_transporter_ATP-binding"/>
</dbReference>
<dbReference type="CDD" id="cd03230">
    <property type="entry name" value="ABC_DR_subfamily_A"/>
    <property type="match status" value="1"/>
</dbReference>
<dbReference type="Pfam" id="PF00005">
    <property type="entry name" value="ABC_tran"/>
    <property type="match status" value="1"/>
</dbReference>
<evidence type="ECO:0000256" key="3">
    <source>
        <dbReference type="ARBA" id="ARBA00022741"/>
    </source>
</evidence>
<keyword evidence="9" id="KW-1185">Reference proteome</keyword>
<keyword evidence="5" id="KW-0046">Antibiotic resistance</keyword>
<proteinExistence type="predicted"/>
<dbReference type="SUPFAM" id="SSF52540">
    <property type="entry name" value="P-loop containing nucleoside triphosphate hydrolases"/>
    <property type="match status" value="1"/>
</dbReference>
<feature type="compositionally biased region" description="Polar residues" evidence="6">
    <location>
        <begin position="74"/>
        <end position="83"/>
    </location>
</feature>
<evidence type="ECO:0000256" key="1">
    <source>
        <dbReference type="ARBA" id="ARBA00004202"/>
    </source>
</evidence>
<organism evidence="8 9">
    <name type="scientific">Microterricola viridarii</name>
    <dbReference type="NCBI Taxonomy" id="412690"/>
    <lineage>
        <taxon>Bacteria</taxon>
        <taxon>Bacillati</taxon>
        <taxon>Actinomycetota</taxon>
        <taxon>Actinomycetes</taxon>
        <taxon>Micrococcales</taxon>
        <taxon>Microbacteriaceae</taxon>
        <taxon>Microterricola</taxon>
    </lineage>
</organism>
<dbReference type="GO" id="GO:0005524">
    <property type="term" value="F:ATP binding"/>
    <property type="evidence" value="ECO:0007669"/>
    <property type="project" value="UniProtKB-KW"/>
</dbReference>
<evidence type="ECO:0000313" key="9">
    <source>
        <dbReference type="Proteomes" id="UP000181956"/>
    </source>
</evidence>
<evidence type="ECO:0000256" key="6">
    <source>
        <dbReference type="SAM" id="MobiDB-lite"/>
    </source>
</evidence>
<dbReference type="Gene3D" id="3.40.50.300">
    <property type="entry name" value="P-loop containing nucleotide triphosphate hydrolases"/>
    <property type="match status" value="1"/>
</dbReference>
<dbReference type="OrthoDB" id="9804819at2"/>
<dbReference type="PROSITE" id="PS50893">
    <property type="entry name" value="ABC_TRANSPORTER_2"/>
    <property type="match status" value="1"/>
</dbReference>
<dbReference type="GO" id="GO:0005886">
    <property type="term" value="C:plasma membrane"/>
    <property type="evidence" value="ECO:0007669"/>
    <property type="project" value="UniProtKB-SubCell"/>
</dbReference>
<dbReference type="GO" id="GO:0046677">
    <property type="term" value="P:response to antibiotic"/>
    <property type="evidence" value="ECO:0007669"/>
    <property type="project" value="UniProtKB-KW"/>
</dbReference>
<dbReference type="PANTHER" id="PTHR42711:SF17">
    <property type="entry name" value="ABC TRANSPORTER ATP-BINDING PROTEIN"/>
    <property type="match status" value="1"/>
</dbReference>
<dbReference type="InterPro" id="IPR017871">
    <property type="entry name" value="ABC_transporter-like_CS"/>
</dbReference>
<sequence length="322" mass="33849">MSTLAQLHRVTRRFGDVVAVDDVTLTIEAGSMVGLLGPNGAGKTSLISLINGLRRPTSGTVTLLGRSPQDVRSRQSLGSTPQETALPPTLKVGEVIDFVGRHFEDRQPTEALAEEFGLTSLLGRQTGALSGGQKRRLSVALAFVGRPKLVLLDEPTTGLDIDGRHALWAAVRRQHEAGATVVVTSHYLEEIEALAERVVVMEGGRVIADDSLQAIVGQVGVRQIRLRTPEVAAVSALPGVARAEAEGEGADAAGVVLYAADCDQLIRELVRSGLPFADLAVRGATLEEAFLTLTDSGRAHSNRAASAEAAAASAPYATEVSR</sequence>
<evidence type="ECO:0000313" key="8">
    <source>
        <dbReference type="EMBL" id="SDT35512.1"/>
    </source>
</evidence>
<keyword evidence="3" id="KW-0547">Nucleotide-binding</keyword>
<keyword evidence="4 8" id="KW-0067">ATP-binding</keyword>
<reference evidence="9" key="1">
    <citation type="submission" date="2016-10" db="EMBL/GenBank/DDBJ databases">
        <authorList>
            <person name="Varghese N."/>
            <person name="Submissions S."/>
        </authorList>
    </citation>
    <scope>NUCLEOTIDE SEQUENCE [LARGE SCALE GENOMIC DNA]</scope>
    <source>
        <strain evidence="9">DSM 21772</strain>
    </source>
</reference>
<dbReference type="STRING" id="412690.SAMN04489834_3543"/>
<dbReference type="InterPro" id="IPR003593">
    <property type="entry name" value="AAA+_ATPase"/>
</dbReference>